<feature type="region of interest" description="Disordered" evidence="1">
    <location>
        <begin position="122"/>
        <end position="157"/>
    </location>
</feature>
<feature type="compositionally biased region" description="Polar residues" evidence="1">
    <location>
        <begin position="195"/>
        <end position="221"/>
    </location>
</feature>
<protein>
    <submittedName>
        <fullName evidence="2">Uncharacterized protein</fullName>
    </submittedName>
</protein>
<reference evidence="2 3" key="1">
    <citation type="submission" date="2015-04" db="EMBL/GenBank/DDBJ databases">
        <title>Genome sequence of Ceratocystis platani, a major pathogen of plane trees.</title>
        <authorList>
            <person name="Belbahri L."/>
        </authorList>
    </citation>
    <scope>NUCLEOTIDE SEQUENCE [LARGE SCALE GENOMIC DNA]</scope>
    <source>
        <strain evidence="2 3">CFO</strain>
    </source>
</reference>
<feature type="compositionally biased region" description="Basic and acidic residues" evidence="1">
    <location>
        <begin position="128"/>
        <end position="142"/>
    </location>
</feature>
<evidence type="ECO:0000256" key="1">
    <source>
        <dbReference type="SAM" id="MobiDB-lite"/>
    </source>
</evidence>
<feature type="compositionally biased region" description="Polar residues" evidence="1">
    <location>
        <begin position="310"/>
        <end position="327"/>
    </location>
</feature>
<dbReference type="EMBL" id="LBBL01000147">
    <property type="protein sequence ID" value="KKF94616.1"/>
    <property type="molecule type" value="Genomic_DNA"/>
</dbReference>
<feature type="compositionally biased region" description="Basic residues" evidence="1">
    <location>
        <begin position="242"/>
        <end position="262"/>
    </location>
</feature>
<dbReference type="AlphaFoldDB" id="A0A0F8B0T7"/>
<dbReference type="Proteomes" id="UP000034841">
    <property type="component" value="Unassembled WGS sequence"/>
</dbReference>
<sequence>MPSFMFNPFGSSHRSGPRMVNPMLSSLPKPVKSQEPAPCLPSLPDLSSSSDGDSLIEAARQNIHPVVRPGKLKTIGGSDSADKANKDDTYKVPDVDFGPTFNFAAKDLPKDKLRAIVGDAYYDSRSGSTDDSKHKSMNEQWRRLNSSAGMASRPGTVASHYRNISRESLPGHDHPHLAHRRRSSSNLMASLPAANSNSAVGVTPSRTPPRSGTALSQTPQRLLTPESIEQAPHSRSNSYSHVHPHSHSHSHSHSLSHSHIRKPSAESRPYSRAATLIEYPTRPELVSNLSAREQAHVARLTGGPLISLVTTPSRQSPSSAVGGTSTPGRGYAHSPSVGLVGAIDARQREKEQLKASGAYNPSVAYALRERQQQMAMQQMQIAQAQSLALQNQQMQMQFQAQWEQQQIQQQQQMMMAGSQGMATPYAMSSMGGVPMGYEAAPGMHGNMAVPSALSNRRSMYGMSTNGAMAGGMEGMGMPQQRGLFVAAGARGY</sequence>
<keyword evidence="3" id="KW-1185">Reference proteome</keyword>
<comment type="caution">
    <text evidence="2">The sequence shown here is derived from an EMBL/GenBank/DDBJ whole genome shotgun (WGS) entry which is preliminary data.</text>
</comment>
<proteinExistence type="predicted"/>
<feature type="region of interest" description="Disordered" evidence="1">
    <location>
        <begin position="310"/>
        <end position="335"/>
    </location>
</feature>
<gene>
    <name evidence="2" type="ORF">CFO_g3035</name>
</gene>
<feature type="compositionally biased region" description="Low complexity" evidence="1">
    <location>
        <begin position="40"/>
        <end position="52"/>
    </location>
</feature>
<name>A0A0F8B0T7_CERFI</name>
<organism evidence="2 3">
    <name type="scientific">Ceratocystis fimbriata f. sp. platani</name>
    <dbReference type="NCBI Taxonomy" id="88771"/>
    <lineage>
        <taxon>Eukaryota</taxon>
        <taxon>Fungi</taxon>
        <taxon>Dikarya</taxon>
        <taxon>Ascomycota</taxon>
        <taxon>Pezizomycotina</taxon>
        <taxon>Sordariomycetes</taxon>
        <taxon>Hypocreomycetidae</taxon>
        <taxon>Microascales</taxon>
        <taxon>Ceratocystidaceae</taxon>
        <taxon>Ceratocystis</taxon>
    </lineage>
</organism>
<dbReference type="OrthoDB" id="5104013at2759"/>
<feature type="region of interest" description="Disordered" evidence="1">
    <location>
        <begin position="69"/>
        <end position="89"/>
    </location>
</feature>
<feature type="compositionally biased region" description="Basic and acidic residues" evidence="1">
    <location>
        <begin position="80"/>
        <end position="89"/>
    </location>
</feature>
<evidence type="ECO:0000313" key="2">
    <source>
        <dbReference type="EMBL" id="KKF94616.1"/>
    </source>
</evidence>
<accession>A0A0F8B0T7</accession>
<feature type="region of interest" description="Disordered" evidence="1">
    <location>
        <begin position="1"/>
        <end position="52"/>
    </location>
</feature>
<evidence type="ECO:0000313" key="3">
    <source>
        <dbReference type="Proteomes" id="UP000034841"/>
    </source>
</evidence>
<feature type="region of interest" description="Disordered" evidence="1">
    <location>
        <begin position="195"/>
        <end position="269"/>
    </location>
</feature>